<dbReference type="EMBL" id="KZ345320">
    <property type="protein sequence ID" value="PIO74192.1"/>
    <property type="molecule type" value="Genomic_DNA"/>
</dbReference>
<organism evidence="5 6">
    <name type="scientific">Teladorsagia circumcincta</name>
    <name type="common">Brown stomach worm</name>
    <name type="synonym">Ostertagia circumcincta</name>
    <dbReference type="NCBI Taxonomy" id="45464"/>
    <lineage>
        <taxon>Eukaryota</taxon>
        <taxon>Metazoa</taxon>
        <taxon>Ecdysozoa</taxon>
        <taxon>Nematoda</taxon>
        <taxon>Chromadorea</taxon>
        <taxon>Rhabditida</taxon>
        <taxon>Rhabditina</taxon>
        <taxon>Rhabditomorpha</taxon>
        <taxon>Strongyloidea</taxon>
        <taxon>Trichostrongylidae</taxon>
        <taxon>Teladorsagia</taxon>
    </lineage>
</organism>
<dbReference type="GO" id="GO:0006635">
    <property type="term" value="P:fatty acid beta-oxidation"/>
    <property type="evidence" value="ECO:0007669"/>
    <property type="project" value="UniProtKB-UniPathway"/>
</dbReference>
<dbReference type="AlphaFoldDB" id="A0A2G9UWU6"/>
<dbReference type="InterPro" id="IPR000542">
    <property type="entry name" value="Carn_acyl_trans"/>
</dbReference>
<dbReference type="GO" id="GO:0008458">
    <property type="term" value="F:carnitine O-octanoyltransferase activity"/>
    <property type="evidence" value="ECO:0007669"/>
    <property type="project" value="TreeGrafter"/>
</dbReference>
<proteinExistence type="predicted"/>
<dbReference type="PANTHER" id="PTHR22589">
    <property type="entry name" value="CARNITINE O-ACYLTRANSFERASE"/>
    <property type="match status" value="1"/>
</dbReference>
<dbReference type="GO" id="GO:0005777">
    <property type="term" value="C:peroxisome"/>
    <property type="evidence" value="ECO:0007669"/>
    <property type="project" value="TreeGrafter"/>
</dbReference>
<evidence type="ECO:0000313" key="6">
    <source>
        <dbReference type="Proteomes" id="UP000230423"/>
    </source>
</evidence>
<evidence type="ECO:0000259" key="4">
    <source>
        <dbReference type="Pfam" id="PF00755"/>
    </source>
</evidence>
<dbReference type="Gene3D" id="1.10.275.20">
    <property type="entry name" value="Choline/Carnitine o-acyltransferase"/>
    <property type="match status" value="1"/>
</dbReference>
<dbReference type="Gene3D" id="3.30.559.70">
    <property type="entry name" value="Choline/Carnitine o-acyltransferase, domain 2"/>
    <property type="match status" value="1"/>
</dbReference>
<evidence type="ECO:0000256" key="3">
    <source>
        <dbReference type="ARBA" id="ARBA00048999"/>
    </source>
</evidence>
<dbReference type="InterPro" id="IPR042231">
    <property type="entry name" value="Cho/carn_acyl_trans_2"/>
</dbReference>
<feature type="domain" description="Choline/carnitine acyltransferase" evidence="4">
    <location>
        <begin position="13"/>
        <end position="126"/>
    </location>
</feature>
<dbReference type="InterPro" id="IPR039551">
    <property type="entry name" value="Cho/carn_acyl_trans"/>
</dbReference>
<sequence length="126" mass="14856">MATFSKQGELPPLPVSDLSETLDRYLKSALVLLNNDQRRKTRENVEVFRSSTLAEELQKVLTERKAQMKNWLEDWWYDAYCENRLPLVPYVSLAASNSLWTPLDGSQICRAADSMYYWMLFWDKIR</sequence>
<evidence type="ECO:0000256" key="2">
    <source>
        <dbReference type="ARBA" id="ARBA00023315"/>
    </source>
</evidence>
<reference evidence="5 6" key="1">
    <citation type="submission" date="2015-09" db="EMBL/GenBank/DDBJ databases">
        <title>Draft genome of the parasitic nematode Teladorsagia circumcincta isolate WARC Sus (inbred).</title>
        <authorList>
            <person name="Mitreva M."/>
        </authorList>
    </citation>
    <scope>NUCLEOTIDE SEQUENCE [LARGE SCALE GENOMIC DNA]</scope>
    <source>
        <strain evidence="5 6">S</strain>
    </source>
</reference>
<evidence type="ECO:0000313" key="5">
    <source>
        <dbReference type="EMBL" id="PIO74192.1"/>
    </source>
</evidence>
<protein>
    <recommendedName>
        <fullName evidence="4">Choline/carnitine acyltransferase domain-containing protein</fullName>
    </recommendedName>
</protein>
<dbReference type="UniPathway" id="UPA00659"/>
<comment type="catalytic activity">
    <reaction evidence="3">
        <text>4,8-dimethylnonanoyl-CoA + (R)-carnitine = O-4,8-dimethylnonanoyl-(R)-carnitine + CoA</text>
        <dbReference type="Rhea" id="RHEA:44860"/>
        <dbReference type="ChEBI" id="CHEBI:16347"/>
        <dbReference type="ChEBI" id="CHEBI:57287"/>
        <dbReference type="ChEBI" id="CHEBI:77061"/>
        <dbReference type="ChEBI" id="CHEBI:84654"/>
    </reaction>
</comment>
<keyword evidence="6" id="KW-1185">Reference proteome</keyword>
<comment type="pathway">
    <text evidence="1">Lipid metabolism; fatty acid beta-oxidation.</text>
</comment>
<accession>A0A2G9UWU6</accession>
<dbReference type="Pfam" id="PF00755">
    <property type="entry name" value="Carn_acyltransf"/>
    <property type="match status" value="1"/>
</dbReference>
<dbReference type="InterPro" id="IPR042572">
    <property type="entry name" value="Carn_acyl_trans_N"/>
</dbReference>
<dbReference type="OrthoDB" id="5859922at2759"/>
<dbReference type="SUPFAM" id="SSF52777">
    <property type="entry name" value="CoA-dependent acyltransferases"/>
    <property type="match status" value="1"/>
</dbReference>
<keyword evidence="2" id="KW-0808">Transferase</keyword>
<keyword evidence="2" id="KW-0012">Acyltransferase</keyword>
<dbReference type="Proteomes" id="UP000230423">
    <property type="component" value="Unassembled WGS sequence"/>
</dbReference>
<gene>
    <name evidence="5" type="ORF">TELCIR_03810</name>
</gene>
<name>A0A2G9UWU6_TELCI</name>
<evidence type="ECO:0000256" key="1">
    <source>
        <dbReference type="ARBA" id="ARBA00005005"/>
    </source>
</evidence>
<dbReference type="PANTHER" id="PTHR22589:SF67">
    <property type="entry name" value="PEROXISOMAL CARNITINE O-OCTANOYLTRANSFERASE"/>
    <property type="match status" value="1"/>
</dbReference>
<feature type="non-terminal residue" evidence="5">
    <location>
        <position position="126"/>
    </location>
</feature>